<evidence type="ECO:0000313" key="3">
    <source>
        <dbReference type="Proteomes" id="UP000001745"/>
    </source>
</evidence>
<proteinExistence type="predicted"/>
<dbReference type="STRING" id="441959.B8LYT2"/>
<feature type="transmembrane region" description="Helical" evidence="1">
    <location>
        <begin position="109"/>
        <end position="126"/>
    </location>
</feature>
<keyword evidence="1" id="KW-1133">Transmembrane helix</keyword>
<dbReference type="OrthoDB" id="3357846at2759"/>
<keyword evidence="1" id="KW-0472">Membrane</keyword>
<dbReference type="RefSeq" id="XP_002340827.1">
    <property type="nucleotide sequence ID" value="XM_002340786.1"/>
</dbReference>
<keyword evidence="3" id="KW-1185">Reference proteome</keyword>
<dbReference type="GeneID" id="8110186"/>
<dbReference type="InParanoid" id="B8LYT2"/>
<accession>B8LYT2</accession>
<evidence type="ECO:0000313" key="2">
    <source>
        <dbReference type="EMBL" id="EED23440.1"/>
    </source>
</evidence>
<evidence type="ECO:0000256" key="1">
    <source>
        <dbReference type="SAM" id="Phobius"/>
    </source>
</evidence>
<dbReference type="Proteomes" id="UP000001745">
    <property type="component" value="Unassembled WGS sequence"/>
</dbReference>
<keyword evidence="1" id="KW-0812">Transmembrane</keyword>
<organism evidence="2 3">
    <name type="scientific">Talaromyces stipitatus (strain ATCC 10500 / CBS 375.48 / QM 6759 / NRRL 1006)</name>
    <name type="common">Penicillium stipitatum</name>
    <dbReference type="NCBI Taxonomy" id="441959"/>
    <lineage>
        <taxon>Eukaryota</taxon>
        <taxon>Fungi</taxon>
        <taxon>Dikarya</taxon>
        <taxon>Ascomycota</taxon>
        <taxon>Pezizomycotina</taxon>
        <taxon>Eurotiomycetes</taxon>
        <taxon>Eurotiomycetidae</taxon>
        <taxon>Eurotiales</taxon>
        <taxon>Trichocomaceae</taxon>
        <taxon>Talaromyces</taxon>
        <taxon>Talaromyces sect. Talaromyces</taxon>
    </lineage>
</organism>
<protein>
    <submittedName>
        <fullName evidence="2">Uncharacterized protein</fullName>
    </submittedName>
</protein>
<dbReference type="PhylomeDB" id="B8LYT2"/>
<sequence length="137" mass="15891">MWDIRSHTRDSTFGKCLRLATGRKLARSPEEQLEFQIPAGYLDLQSSIGDSGNANKEVYFLVVGWHSKDDPDNLHNWSFRKKLWVSILFVYRFSVYIGSSLYTASTSDIMQIYGVVGMFLLYRYGARLRERSRFTGM</sequence>
<gene>
    <name evidence="2" type="ORF">TSTA_068630</name>
</gene>
<reference evidence="3" key="1">
    <citation type="journal article" date="2015" name="Genome Announc.">
        <title>Genome sequence of the AIDS-associated pathogen Penicillium marneffei (ATCC18224) and its near taxonomic relative Talaromyces stipitatus (ATCC10500).</title>
        <authorList>
            <person name="Nierman W.C."/>
            <person name="Fedorova-Abrams N.D."/>
            <person name="Andrianopoulos A."/>
        </authorList>
    </citation>
    <scope>NUCLEOTIDE SEQUENCE [LARGE SCALE GENOMIC DNA]</scope>
    <source>
        <strain evidence="3">ATCC 10500 / CBS 375.48 / QM 6759 / NRRL 1006</strain>
    </source>
</reference>
<dbReference type="VEuPathDB" id="FungiDB:TSTA_068630"/>
<name>B8LYT2_TALSN</name>
<feature type="transmembrane region" description="Helical" evidence="1">
    <location>
        <begin position="83"/>
        <end position="103"/>
    </location>
</feature>
<dbReference type="HOGENOM" id="CLU_1866461_0_0_1"/>
<dbReference type="EMBL" id="EQ962652">
    <property type="protein sequence ID" value="EED23440.1"/>
    <property type="molecule type" value="Genomic_DNA"/>
</dbReference>
<dbReference type="AlphaFoldDB" id="B8LYT2"/>